<dbReference type="InterPro" id="IPR001734">
    <property type="entry name" value="Na/solute_symporter"/>
</dbReference>
<evidence type="ECO:0000256" key="3">
    <source>
        <dbReference type="ARBA" id="ARBA00022448"/>
    </source>
</evidence>
<feature type="transmembrane region" description="Helical" evidence="8">
    <location>
        <begin position="298"/>
        <end position="323"/>
    </location>
</feature>
<evidence type="ECO:0000256" key="5">
    <source>
        <dbReference type="ARBA" id="ARBA00022989"/>
    </source>
</evidence>
<feature type="transmembrane region" description="Helical" evidence="8">
    <location>
        <begin position="227"/>
        <end position="245"/>
    </location>
</feature>
<proteinExistence type="inferred from homology"/>
<evidence type="ECO:0000256" key="4">
    <source>
        <dbReference type="ARBA" id="ARBA00022692"/>
    </source>
</evidence>
<evidence type="ECO:0000256" key="1">
    <source>
        <dbReference type="ARBA" id="ARBA00004141"/>
    </source>
</evidence>
<evidence type="ECO:0000313" key="10">
    <source>
        <dbReference type="Proteomes" id="UP000298484"/>
    </source>
</evidence>
<evidence type="ECO:0000256" key="6">
    <source>
        <dbReference type="ARBA" id="ARBA00023136"/>
    </source>
</evidence>
<organism evidence="9 10">
    <name type="scientific">Lentibacillus salicampi</name>
    <dbReference type="NCBI Taxonomy" id="175306"/>
    <lineage>
        <taxon>Bacteria</taxon>
        <taxon>Bacillati</taxon>
        <taxon>Bacillota</taxon>
        <taxon>Bacilli</taxon>
        <taxon>Bacillales</taxon>
        <taxon>Bacillaceae</taxon>
        <taxon>Lentibacillus</taxon>
    </lineage>
</organism>
<protein>
    <submittedName>
        <fullName evidence="9">Sodium:solute symporter family protein</fullName>
    </submittedName>
</protein>
<feature type="transmembrane region" description="Helical" evidence="8">
    <location>
        <begin position="125"/>
        <end position="149"/>
    </location>
</feature>
<feature type="transmembrane region" description="Helical" evidence="8">
    <location>
        <begin position="443"/>
        <end position="461"/>
    </location>
</feature>
<comment type="subcellular location">
    <subcellularLocation>
        <location evidence="1">Membrane</location>
        <topology evidence="1">Multi-pass membrane protein</topology>
    </subcellularLocation>
</comment>
<keyword evidence="5 8" id="KW-1133">Transmembrane helix</keyword>
<reference evidence="9 10" key="1">
    <citation type="submission" date="2019-03" db="EMBL/GenBank/DDBJ databases">
        <title>Genome sequence of Lentibacillus salicampi ATCC BAA-719.</title>
        <authorList>
            <person name="Maclea K.S."/>
            <person name="Simoes Junior M."/>
        </authorList>
    </citation>
    <scope>NUCLEOTIDE SEQUENCE [LARGE SCALE GENOMIC DNA]</scope>
    <source>
        <strain evidence="9 10">ATCC BAA-719</strain>
    </source>
</reference>
<accession>A0A4Y9A8E3</accession>
<comment type="similarity">
    <text evidence="2 7">Belongs to the sodium:solute symporter (SSF) (TC 2.A.21) family.</text>
</comment>
<dbReference type="InterPro" id="IPR050277">
    <property type="entry name" value="Sodium:Solute_Symporter"/>
</dbReference>
<dbReference type="PANTHER" id="PTHR48086:SF7">
    <property type="entry name" value="SODIUM-SOLUTE SYMPORTER-RELATED"/>
    <property type="match status" value="1"/>
</dbReference>
<dbReference type="GO" id="GO:0005886">
    <property type="term" value="C:plasma membrane"/>
    <property type="evidence" value="ECO:0007669"/>
    <property type="project" value="TreeGrafter"/>
</dbReference>
<sequence>MTGNQLIYLLMFIMFVFLMIGIGIWVSKRVKSGEDFLMGGRDLGVLLLVGTTVATAVGTGSSMGAVQQAYIQGWAGAFFGIGLGIGMFMLVWLFSDARNKNFMTFSEEISYYYGASKEMKGFTSIILFFAEVGWLGTHILGGSIYLSWITGIDPTIAKIVTALGFALYTVIGGYMAVVYTDVIQAIILFIGFIILGILAFIKVGGFQGLGENLPNEMTSFIGITQEGLIPGVSLVLVTVISVLVIPAYRHRIYSARNISVVKKSLIISGIVAVLFTVIPTVIGMAARVINPDMMDSAFAFPFMITELFPVWIGAFLLVAGLAATMSSGDSDAIASTTILVRDIYQVFTGKLPPREKTVLYSRIGLLFSIGLSLLFIIGSTNIIEYIENMSSTIMSGLFVAAVTGKFWGRSTWQGGTAAVVSGSMTSFIVILNDSLMSFWGNPIIPSLVIAFLTCVIVSYLTPKRKLSHKDALKKLEEERRVFEKRII</sequence>
<evidence type="ECO:0000256" key="7">
    <source>
        <dbReference type="RuleBase" id="RU362091"/>
    </source>
</evidence>
<feature type="transmembrane region" description="Helical" evidence="8">
    <location>
        <begin position="155"/>
        <end position="179"/>
    </location>
</feature>
<comment type="caution">
    <text evidence="9">The sequence shown here is derived from an EMBL/GenBank/DDBJ whole genome shotgun (WGS) entry which is preliminary data.</text>
</comment>
<keyword evidence="10" id="KW-1185">Reference proteome</keyword>
<dbReference type="GO" id="GO:0022857">
    <property type="term" value="F:transmembrane transporter activity"/>
    <property type="evidence" value="ECO:0007669"/>
    <property type="project" value="InterPro"/>
</dbReference>
<dbReference type="RefSeq" id="WP_135110800.1">
    <property type="nucleotide sequence ID" value="NZ_SRHY01000029.1"/>
</dbReference>
<gene>
    <name evidence="9" type="ORF">E4U82_14030</name>
</gene>
<keyword evidence="3" id="KW-0813">Transport</keyword>
<feature type="transmembrane region" description="Helical" evidence="8">
    <location>
        <begin position="45"/>
        <end position="65"/>
    </location>
</feature>
<dbReference type="EMBL" id="SRHY01000029">
    <property type="protein sequence ID" value="TFJ92098.1"/>
    <property type="molecule type" value="Genomic_DNA"/>
</dbReference>
<dbReference type="Proteomes" id="UP000298484">
    <property type="component" value="Unassembled WGS sequence"/>
</dbReference>
<feature type="transmembrane region" description="Helical" evidence="8">
    <location>
        <begin position="186"/>
        <end position="207"/>
    </location>
</feature>
<dbReference type="PANTHER" id="PTHR48086">
    <property type="entry name" value="SODIUM/PROLINE SYMPORTER-RELATED"/>
    <property type="match status" value="1"/>
</dbReference>
<feature type="transmembrane region" description="Helical" evidence="8">
    <location>
        <begin position="363"/>
        <end position="383"/>
    </location>
</feature>
<dbReference type="InterPro" id="IPR038377">
    <property type="entry name" value="Na/Glc_symporter_sf"/>
</dbReference>
<feature type="transmembrane region" description="Helical" evidence="8">
    <location>
        <begin position="6"/>
        <end position="25"/>
    </location>
</feature>
<name>A0A4Y9A8E3_9BACI</name>
<evidence type="ECO:0000313" key="9">
    <source>
        <dbReference type="EMBL" id="TFJ92098.1"/>
    </source>
</evidence>
<evidence type="ECO:0000256" key="8">
    <source>
        <dbReference type="SAM" id="Phobius"/>
    </source>
</evidence>
<dbReference type="OrthoDB" id="9810181at2"/>
<dbReference type="Pfam" id="PF00474">
    <property type="entry name" value="SSF"/>
    <property type="match status" value="1"/>
</dbReference>
<keyword evidence="4 8" id="KW-0812">Transmembrane</keyword>
<feature type="transmembrane region" description="Helical" evidence="8">
    <location>
        <begin position="71"/>
        <end position="94"/>
    </location>
</feature>
<dbReference type="CDD" id="cd10322">
    <property type="entry name" value="SLC5sbd"/>
    <property type="match status" value="1"/>
</dbReference>
<dbReference type="AlphaFoldDB" id="A0A4Y9A8E3"/>
<keyword evidence="6 8" id="KW-0472">Membrane</keyword>
<feature type="transmembrane region" description="Helical" evidence="8">
    <location>
        <begin position="265"/>
        <end position="286"/>
    </location>
</feature>
<dbReference type="Gene3D" id="1.20.1730.10">
    <property type="entry name" value="Sodium/glucose cotransporter"/>
    <property type="match status" value="1"/>
</dbReference>
<evidence type="ECO:0000256" key="2">
    <source>
        <dbReference type="ARBA" id="ARBA00006434"/>
    </source>
</evidence>
<dbReference type="PROSITE" id="PS50283">
    <property type="entry name" value="NA_SOLUT_SYMP_3"/>
    <property type="match status" value="1"/>
</dbReference>